<evidence type="ECO:0000313" key="3">
    <source>
        <dbReference type="EMBL" id="KGF57046.1"/>
    </source>
</evidence>
<dbReference type="PANTHER" id="PTHR30272:SF1">
    <property type="entry name" value="3-HYDROXYACYL-[ACYL-CARRIER-PROTEIN] DEHYDRATASE"/>
    <property type="match status" value="1"/>
</dbReference>
<dbReference type="AlphaFoldDB" id="A0A096BDF4"/>
<reference evidence="3 4" key="1">
    <citation type="submission" date="2011-08" db="EMBL/GenBank/DDBJ databases">
        <title>The Genome Sequence of Clostridium orbiscindens 1_3_50AFAA.</title>
        <authorList>
            <consortium name="The Broad Institute Genome Sequencing Platform"/>
            <person name="Earl A."/>
            <person name="Ward D."/>
            <person name="Feldgarden M."/>
            <person name="Gevers D."/>
            <person name="Daigneault M."/>
            <person name="Strauss J."/>
            <person name="Allen-Vercoe E."/>
            <person name="Young S.K."/>
            <person name="Zeng Q."/>
            <person name="Gargeya S."/>
            <person name="Fitzgerald M."/>
            <person name="Haas B."/>
            <person name="Abouelleil A."/>
            <person name="Alvarado L."/>
            <person name="Arachchi H.M."/>
            <person name="Berlin A."/>
            <person name="Brown A."/>
            <person name="Chapman S.B."/>
            <person name="Chen Z."/>
            <person name="Dunbar C."/>
            <person name="Freedman E."/>
            <person name="Gearin G."/>
            <person name="Gellesch M."/>
            <person name="Goldberg J."/>
            <person name="Griggs A."/>
            <person name="Gujja S."/>
            <person name="Heiman D."/>
            <person name="Howarth C."/>
            <person name="Larson L."/>
            <person name="Lui A."/>
            <person name="MacDonald P.J.P."/>
            <person name="Montmayeur A."/>
            <person name="Murphy C."/>
            <person name="Neiman D."/>
            <person name="Pearson M."/>
            <person name="Priest M."/>
            <person name="Roberts A."/>
            <person name="Saif S."/>
            <person name="Shea T."/>
            <person name="Shenoy N."/>
            <person name="Sisk P."/>
            <person name="Stolte C."/>
            <person name="Sykes S."/>
            <person name="Wortman J."/>
            <person name="Nusbaum C."/>
            <person name="Birren B."/>
        </authorList>
    </citation>
    <scope>NUCLEOTIDE SEQUENCE [LARGE SCALE GENOMIC DNA]</scope>
    <source>
        <strain evidence="3 4">1_3_50AFAA</strain>
    </source>
</reference>
<evidence type="ECO:0000313" key="4">
    <source>
        <dbReference type="Proteomes" id="UP000029585"/>
    </source>
</evidence>
<dbReference type="eggNOG" id="COG0764">
    <property type="taxonomic scope" value="Bacteria"/>
</dbReference>
<dbReference type="EMBL" id="ADLO01000018">
    <property type="protein sequence ID" value="KGF57046.1"/>
    <property type="molecule type" value="Genomic_DNA"/>
</dbReference>
<comment type="similarity">
    <text evidence="1">Belongs to the thioester dehydratase family. FabZ subfamily.</text>
</comment>
<dbReference type="HOGENOM" id="CLU_1892557_0_0_9"/>
<dbReference type="PATRIC" id="fig|742738.3.peg.491"/>
<evidence type="ECO:0000256" key="1">
    <source>
        <dbReference type="ARBA" id="ARBA00009174"/>
    </source>
</evidence>
<proteinExistence type="inferred from homology"/>
<dbReference type="SUPFAM" id="SSF54637">
    <property type="entry name" value="Thioesterase/thiol ester dehydrase-isomerase"/>
    <property type="match status" value="1"/>
</dbReference>
<keyword evidence="4" id="KW-1185">Reference proteome</keyword>
<dbReference type="GO" id="GO:0016829">
    <property type="term" value="F:lyase activity"/>
    <property type="evidence" value="ECO:0007669"/>
    <property type="project" value="UniProtKB-KW"/>
</dbReference>
<dbReference type="InterPro" id="IPR029069">
    <property type="entry name" value="HotDog_dom_sf"/>
</dbReference>
<dbReference type="Proteomes" id="UP000029585">
    <property type="component" value="Unassembled WGS sequence"/>
</dbReference>
<sequence>MLPRVYTVEAAAQAADILMVTAGRYAGKLPLFMGIERARFRQKILPGDTLEIHVALQEELEKRAIAACRGEVYAGSLLAAELEIRLAFRRGGERKHTSTPQVGSCRRDLPRPTKCDKQGMEGCWKGVVPLWILI</sequence>
<protein>
    <submittedName>
        <fullName evidence="3">Uncharacterized protein</fullName>
    </submittedName>
</protein>
<dbReference type="PANTHER" id="PTHR30272">
    <property type="entry name" value="3-HYDROXYACYL-[ACYL-CARRIER-PROTEIN] DEHYDRATASE"/>
    <property type="match status" value="1"/>
</dbReference>
<keyword evidence="2" id="KW-0456">Lyase</keyword>
<comment type="caution">
    <text evidence="3">The sequence shown here is derived from an EMBL/GenBank/DDBJ whole genome shotgun (WGS) entry which is preliminary data.</text>
</comment>
<evidence type="ECO:0000256" key="2">
    <source>
        <dbReference type="ARBA" id="ARBA00023239"/>
    </source>
</evidence>
<organism evidence="3 4">
    <name type="scientific">Flavonifractor plautii 1_3_50AFAA</name>
    <dbReference type="NCBI Taxonomy" id="742738"/>
    <lineage>
        <taxon>Bacteria</taxon>
        <taxon>Bacillati</taxon>
        <taxon>Bacillota</taxon>
        <taxon>Clostridia</taxon>
        <taxon>Eubacteriales</taxon>
        <taxon>Oscillospiraceae</taxon>
        <taxon>Flavonifractor</taxon>
    </lineage>
</organism>
<dbReference type="Gene3D" id="3.10.129.10">
    <property type="entry name" value="Hotdog Thioesterase"/>
    <property type="match status" value="1"/>
</dbReference>
<dbReference type="Pfam" id="PF07977">
    <property type="entry name" value="FabA"/>
    <property type="match status" value="1"/>
</dbReference>
<name>A0A096BDF4_FLAPL</name>
<gene>
    <name evidence="3" type="ORF">HMPREF9460_00470</name>
</gene>
<dbReference type="RefSeq" id="WP_242848560.1">
    <property type="nucleotide sequence ID" value="NZ_KN174161.1"/>
</dbReference>
<dbReference type="InterPro" id="IPR013114">
    <property type="entry name" value="FabA_FabZ"/>
</dbReference>
<accession>A0A096BDF4</accession>